<dbReference type="RefSeq" id="XP_045956057.1">
    <property type="nucleotide sequence ID" value="XM_046096271.1"/>
</dbReference>
<proteinExistence type="predicted"/>
<dbReference type="AlphaFoldDB" id="A0A9P8ZUH7"/>
<reference evidence="2" key="1">
    <citation type="journal article" date="2021" name="Nat. Commun.">
        <title>Genetic determinants of endophytism in the Arabidopsis root mycobiome.</title>
        <authorList>
            <person name="Mesny F."/>
            <person name="Miyauchi S."/>
            <person name="Thiergart T."/>
            <person name="Pickel B."/>
            <person name="Atanasova L."/>
            <person name="Karlsson M."/>
            <person name="Huettel B."/>
            <person name="Barry K.W."/>
            <person name="Haridas S."/>
            <person name="Chen C."/>
            <person name="Bauer D."/>
            <person name="Andreopoulos W."/>
            <person name="Pangilinan J."/>
            <person name="LaButti K."/>
            <person name="Riley R."/>
            <person name="Lipzen A."/>
            <person name="Clum A."/>
            <person name="Drula E."/>
            <person name="Henrissat B."/>
            <person name="Kohler A."/>
            <person name="Grigoriev I.V."/>
            <person name="Martin F.M."/>
            <person name="Hacquard S."/>
        </authorList>
    </citation>
    <scope>NUCLEOTIDE SEQUENCE</scope>
    <source>
        <strain evidence="2">MPI-SDFR-AT-0073</strain>
    </source>
</reference>
<keyword evidence="1" id="KW-0732">Signal</keyword>
<dbReference type="Proteomes" id="UP000758603">
    <property type="component" value="Unassembled WGS sequence"/>
</dbReference>
<feature type="chain" id="PRO_5040440308" description="Secreted protein" evidence="1">
    <location>
        <begin position="25"/>
        <end position="164"/>
    </location>
</feature>
<dbReference type="EMBL" id="JAGPXC010000006">
    <property type="protein sequence ID" value="KAH6651779.1"/>
    <property type="molecule type" value="Genomic_DNA"/>
</dbReference>
<comment type="caution">
    <text evidence="2">The sequence shown here is derived from an EMBL/GenBank/DDBJ whole genome shotgun (WGS) entry which is preliminary data.</text>
</comment>
<name>A0A9P8ZUH7_9PEZI</name>
<evidence type="ECO:0000313" key="2">
    <source>
        <dbReference type="EMBL" id="KAH6651779.1"/>
    </source>
</evidence>
<evidence type="ECO:0000256" key="1">
    <source>
        <dbReference type="SAM" id="SignalP"/>
    </source>
</evidence>
<dbReference type="GeneID" id="70125164"/>
<protein>
    <recommendedName>
        <fullName evidence="4">Secreted protein</fullName>
    </recommendedName>
</protein>
<feature type="signal peptide" evidence="1">
    <location>
        <begin position="1"/>
        <end position="24"/>
    </location>
</feature>
<gene>
    <name evidence="2" type="ORF">BKA67DRAFT_337866</name>
</gene>
<sequence length="164" mass="18107">MALACLLQPLVLLYYLEAPFTLRAVVPCSDVNSHCAAHLSASSPWLVLAIWYSRYSQQSPQPLSVRCGLFVIRSGIGTQKKTSSTTGHHTSISQFKATTVRKRRNVPDLQPTANSDIRAYLHTRQRIEPASSVTTYSLGPTNEASLNSRFIKLEPTALSHSQSH</sequence>
<evidence type="ECO:0000313" key="3">
    <source>
        <dbReference type="Proteomes" id="UP000758603"/>
    </source>
</evidence>
<accession>A0A9P8ZUH7</accession>
<evidence type="ECO:0008006" key="4">
    <source>
        <dbReference type="Google" id="ProtNLM"/>
    </source>
</evidence>
<keyword evidence="3" id="KW-1185">Reference proteome</keyword>
<organism evidence="2 3">
    <name type="scientific">Truncatella angustata</name>
    <dbReference type="NCBI Taxonomy" id="152316"/>
    <lineage>
        <taxon>Eukaryota</taxon>
        <taxon>Fungi</taxon>
        <taxon>Dikarya</taxon>
        <taxon>Ascomycota</taxon>
        <taxon>Pezizomycotina</taxon>
        <taxon>Sordariomycetes</taxon>
        <taxon>Xylariomycetidae</taxon>
        <taxon>Amphisphaeriales</taxon>
        <taxon>Sporocadaceae</taxon>
        <taxon>Truncatella</taxon>
    </lineage>
</organism>